<gene>
    <name evidence="2" type="ORF">E5Q11_16730</name>
</gene>
<keyword evidence="1" id="KW-0812">Transmembrane</keyword>
<keyword evidence="1" id="KW-1133">Transmembrane helix</keyword>
<protein>
    <submittedName>
        <fullName evidence="2">Uncharacterized protein</fullName>
    </submittedName>
</protein>
<feature type="transmembrane region" description="Helical" evidence="1">
    <location>
        <begin position="9"/>
        <end position="29"/>
    </location>
</feature>
<evidence type="ECO:0000313" key="2">
    <source>
        <dbReference type="EMBL" id="TGN38027.1"/>
    </source>
</evidence>
<comment type="caution">
    <text evidence="2">The sequence shown here is derived from an EMBL/GenBank/DDBJ whole genome shotgun (WGS) entry which is preliminary data.</text>
</comment>
<sequence length="242" mass="27258">MTVIKKNKLIFLALMLVAATIFFVFVWVGNGKGDQAASSNSGGAERVVQCLYAEGEPFFGKINNTVFDEERGCHAIIYRILESIDYSLVPSYGKTKESLDITLPEGGAVSKKLYQLHDVRGDVHMQIRPSDFDAQLNSKTKRRKETGYLEPFAEDERFLIWEIGEDSRIYHSTRDNYPFLISCSMKSLQSDDSHEHSVCAVATSTCNGLTLKYTIFGNPFKNLETIDAIHQGLVRPLFEHCD</sequence>
<keyword evidence="3" id="KW-1185">Reference proteome</keyword>
<evidence type="ECO:0000313" key="3">
    <source>
        <dbReference type="Proteomes" id="UP000298325"/>
    </source>
</evidence>
<name>A0A4Z1BU31_9GAMM</name>
<dbReference type="Proteomes" id="UP000298325">
    <property type="component" value="Unassembled WGS sequence"/>
</dbReference>
<accession>A0A4Z1BU31</accession>
<dbReference type="EMBL" id="SRPF01000008">
    <property type="protein sequence ID" value="TGN38027.1"/>
    <property type="molecule type" value="Genomic_DNA"/>
</dbReference>
<dbReference type="RefSeq" id="WP_135804598.1">
    <property type="nucleotide sequence ID" value="NZ_SRPF01000008.1"/>
</dbReference>
<reference evidence="2 3" key="1">
    <citation type="submission" date="2019-04" db="EMBL/GenBank/DDBJ databases">
        <authorList>
            <person name="Park S."/>
            <person name="Yoon J.-H."/>
        </authorList>
    </citation>
    <scope>NUCLEOTIDE SEQUENCE [LARGE SCALE GENOMIC DNA]</scope>
    <source>
        <strain evidence="2 3">HJM-18</strain>
    </source>
</reference>
<dbReference type="AlphaFoldDB" id="A0A4Z1BU31"/>
<evidence type="ECO:0000256" key="1">
    <source>
        <dbReference type="SAM" id="Phobius"/>
    </source>
</evidence>
<keyword evidence="1" id="KW-0472">Membrane</keyword>
<proteinExistence type="predicted"/>
<organism evidence="2 3">
    <name type="scientific">Marinobacter confluentis</name>
    <dbReference type="NCBI Taxonomy" id="1697557"/>
    <lineage>
        <taxon>Bacteria</taxon>
        <taxon>Pseudomonadati</taxon>
        <taxon>Pseudomonadota</taxon>
        <taxon>Gammaproteobacteria</taxon>
        <taxon>Pseudomonadales</taxon>
        <taxon>Marinobacteraceae</taxon>
        <taxon>Marinobacter</taxon>
    </lineage>
</organism>